<dbReference type="InterPro" id="IPR032710">
    <property type="entry name" value="NTF2-like_dom_sf"/>
</dbReference>
<dbReference type="KEGG" id="ccos:Pan44_36630"/>
<dbReference type="Pfam" id="PF14534">
    <property type="entry name" value="DUF4440"/>
    <property type="match status" value="1"/>
</dbReference>
<dbReference type="Gene3D" id="3.10.450.50">
    <property type="match status" value="1"/>
</dbReference>
<dbReference type="NCBIfam" id="TIGR02246">
    <property type="entry name" value="SgcJ/EcaC family oxidoreductase"/>
    <property type="match status" value="1"/>
</dbReference>
<sequence length="164" mass="18290">MLPENKVPAHLDEAVCRVLYHRLLDRWNERDGRGMADLFADDGSVVGFDGSQLDGRAAIEAEMLRIFQHHTPAAFVGIVREVRQLTDDVELLRAVAGMVPPGANDINPAVNAIQSLIAVRRDGEWKLALFQNTPAQFHGRPELVESLTADLRSELKTLQRIDDE</sequence>
<feature type="domain" description="DUF4440" evidence="1">
    <location>
        <begin position="19"/>
        <end position="127"/>
    </location>
</feature>
<protein>
    <recommendedName>
        <fullName evidence="1">DUF4440 domain-containing protein</fullName>
    </recommendedName>
</protein>
<name>A0A517SHP6_9PLAN</name>
<gene>
    <name evidence="2" type="ORF">Pan44_36630</name>
</gene>
<dbReference type="EMBL" id="CP036271">
    <property type="protein sequence ID" value="QDT55617.1"/>
    <property type="molecule type" value="Genomic_DNA"/>
</dbReference>
<dbReference type="InterPro" id="IPR011944">
    <property type="entry name" value="Steroid_delta5-4_isomerase"/>
</dbReference>
<dbReference type="AlphaFoldDB" id="A0A517SHP6"/>
<accession>A0A517SHP6</accession>
<reference evidence="2 3" key="1">
    <citation type="submission" date="2019-02" db="EMBL/GenBank/DDBJ databases">
        <title>Deep-cultivation of Planctomycetes and their phenomic and genomic characterization uncovers novel biology.</title>
        <authorList>
            <person name="Wiegand S."/>
            <person name="Jogler M."/>
            <person name="Boedeker C."/>
            <person name="Pinto D."/>
            <person name="Vollmers J."/>
            <person name="Rivas-Marin E."/>
            <person name="Kohn T."/>
            <person name="Peeters S.H."/>
            <person name="Heuer A."/>
            <person name="Rast P."/>
            <person name="Oberbeckmann S."/>
            <person name="Bunk B."/>
            <person name="Jeske O."/>
            <person name="Meyerdierks A."/>
            <person name="Storesund J.E."/>
            <person name="Kallscheuer N."/>
            <person name="Luecker S."/>
            <person name="Lage O.M."/>
            <person name="Pohl T."/>
            <person name="Merkel B.J."/>
            <person name="Hornburger P."/>
            <person name="Mueller R.-W."/>
            <person name="Bruemmer F."/>
            <person name="Labrenz M."/>
            <person name="Spormann A.M."/>
            <person name="Op den Camp H."/>
            <person name="Overmann J."/>
            <person name="Amann R."/>
            <person name="Jetten M.S.M."/>
            <person name="Mascher T."/>
            <person name="Medema M.H."/>
            <person name="Devos D.P."/>
            <person name="Kaster A.-K."/>
            <person name="Ovreas L."/>
            <person name="Rohde M."/>
            <person name="Galperin M.Y."/>
            <person name="Jogler C."/>
        </authorList>
    </citation>
    <scope>NUCLEOTIDE SEQUENCE [LARGE SCALE GENOMIC DNA]</scope>
    <source>
        <strain evidence="2 3">Pan44</strain>
    </source>
</reference>
<dbReference type="SUPFAM" id="SSF54427">
    <property type="entry name" value="NTF2-like"/>
    <property type="match status" value="1"/>
</dbReference>
<dbReference type="OrthoDB" id="9803476at2"/>
<dbReference type="RefSeq" id="WP_145031596.1">
    <property type="nucleotide sequence ID" value="NZ_CP036271.1"/>
</dbReference>
<organism evidence="2 3">
    <name type="scientific">Caulifigura coniformis</name>
    <dbReference type="NCBI Taxonomy" id="2527983"/>
    <lineage>
        <taxon>Bacteria</taxon>
        <taxon>Pseudomonadati</taxon>
        <taxon>Planctomycetota</taxon>
        <taxon>Planctomycetia</taxon>
        <taxon>Planctomycetales</taxon>
        <taxon>Planctomycetaceae</taxon>
        <taxon>Caulifigura</taxon>
    </lineage>
</organism>
<proteinExistence type="predicted"/>
<dbReference type="InParanoid" id="A0A517SHP6"/>
<dbReference type="Proteomes" id="UP000315700">
    <property type="component" value="Chromosome"/>
</dbReference>
<evidence type="ECO:0000313" key="2">
    <source>
        <dbReference type="EMBL" id="QDT55617.1"/>
    </source>
</evidence>
<dbReference type="InterPro" id="IPR027843">
    <property type="entry name" value="DUF4440"/>
</dbReference>
<evidence type="ECO:0000313" key="3">
    <source>
        <dbReference type="Proteomes" id="UP000315700"/>
    </source>
</evidence>
<evidence type="ECO:0000259" key="1">
    <source>
        <dbReference type="Pfam" id="PF14534"/>
    </source>
</evidence>
<dbReference type="CDD" id="cd00531">
    <property type="entry name" value="NTF2_like"/>
    <property type="match status" value="1"/>
</dbReference>
<keyword evidence="3" id="KW-1185">Reference proteome</keyword>